<comment type="subunit">
    <text evidence="5 10">Heterodimer of LeuC and LeuD.</text>
</comment>
<comment type="similarity">
    <text evidence="4 10">Belongs to the LeuD family. LeuD type 1 subfamily.</text>
</comment>
<feature type="domain" description="Aconitase A/isopropylmalate dehydratase small subunit swivel" evidence="11">
    <location>
        <begin position="5"/>
        <end position="125"/>
    </location>
</feature>
<reference evidence="13" key="1">
    <citation type="journal article" date="2019" name="Int. J. Syst. Evol. Microbiol.">
        <title>The Global Catalogue of Microorganisms (GCM) 10K type strain sequencing project: providing services to taxonomists for standard genome sequencing and annotation.</title>
        <authorList>
            <consortium name="The Broad Institute Genomics Platform"/>
            <consortium name="The Broad Institute Genome Sequencing Center for Infectious Disease"/>
            <person name="Wu L."/>
            <person name="Ma J."/>
        </authorList>
    </citation>
    <scope>NUCLEOTIDE SEQUENCE [LARGE SCALE GENOMIC DNA]</scope>
    <source>
        <strain evidence="13">CGMCC-1.15741</strain>
    </source>
</reference>
<dbReference type="CDD" id="cd01577">
    <property type="entry name" value="IPMI_Swivel"/>
    <property type="match status" value="1"/>
</dbReference>
<dbReference type="SUPFAM" id="SSF52016">
    <property type="entry name" value="LeuD/IlvD-like"/>
    <property type="match status" value="1"/>
</dbReference>
<evidence type="ECO:0000256" key="5">
    <source>
        <dbReference type="ARBA" id="ARBA00011271"/>
    </source>
</evidence>
<accession>A0ABW1S851</accession>
<comment type="catalytic activity">
    <reaction evidence="1 10">
        <text>(2R,3S)-3-isopropylmalate = (2S)-2-isopropylmalate</text>
        <dbReference type="Rhea" id="RHEA:32287"/>
        <dbReference type="ChEBI" id="CHEBI:1178"/>
        <dbReference type="ChEBI" id="CHEBI:35121"/>
        <dbReference type="EC" id="4.2.1.33"/>
    </reaction>
</comment>
<dbReference type="InterPro" id="IPR004431">
    <property type="entry name" value="3-IsopropMal_deHydase_ssu"/>
</dbReference>
<evidence type="ECO:0000256" key="2">
    <source>
        <dbReference type="ARBA" id="ARBA00002695"/>
    </source>
</evidence>
<dbReference type="NCBIfam" id="NF002458">
    <property type="entry name" value="PRK01641.1"/>
    <property type="match status" value="1"/>
</dbReference>
<sequence>MTPIRQVTSVAIPLIVNNIDTDLIIPSREMKSVSKTGLSGGLFAGWRYQEIGGRDPNPDFVLNKEKYQGAEILLTGENMGCGSSREHAAWALAEYGIRVIIAPSFNPIFYGNCVRNGILPIRLDPQPIAEAKGPITVDLEAKTVTAKNGTAWSFDLEDEARTMLLEGLDPIDLTLKRAGEIADFREKDRLARPWIYNLSVS</sequence>
<dbReference type="GO" id="GO:0003861">
    <property type="term" value="F:3-isopropylmalate dehydratase activity"/>
    <property type="evidence" value="ECO:0007669"/>
    <property type="project" value="UniProtKB-EC"/>
</dbReference>
<dbReference type="InterPro" id="IPR033940">
    <property type="entry name" value="IPMI_Swivel"/>
</dbReference>
<evidence type="ECO:0000256" key="1">
    <source>
        <dbReference type="ARBA" id="ARBA00000491"/>
    </source>
</evidence>
<dbReference type="InterPro" id="IPR015928">
    <property type="entry name" value="Aconitase/3IPM_dehydase_swvl"/>
</dbReference>
<proteinExistence type="inferred from homology"/>
<comment type="function">
    <text evidence="2 10">Catalyzes the isomerization between 2-isopropylmalate and 3-isopropylmalate, via the formation of 2-isopropylmaleate.</text>
</comment>
<dbReference type="PANTHER" id="PTHR43345">
    <property type="entry name" value="3-ISOPROPYLMALATE DEHYDRATASE SMALL SUBUNIT 2-RELATED-RELATED"/>
    <property type="match status" value="1"/>
</dbReference>
<keyword evidence="6 10" id="KW-0432">Leucine biosynthesis</keyword>
<dbReference type="Proteomes" id="UP001596303">
    <property type="component" value="Unassembled WGS sequence"/>
</dbReference>
<evidence type="ECO:0000313" key="12">
    <source>
        <dbReference type="EMBL" id="MFC6197698.1"/>
    </source>
</evidence>
<evidence type="ECO:0000256" key="10">
    <source>
        <dbReference type="HAMAP-Rule" id="MF_01031"/>
    </source>
</evidence>
<dbReference type="RefSeq" id="WP_377376968.1">
    <property type="nucleotide sequence ID" value="NZ_JBHSSW010000005.1"/>
</dbReference>
<evidence type="ECO:0000313" key="13">
    <source>
        <dbReference type="Proteomes" id="UP001596303"/>
    </source>
</evidence>
<dbReference type="Gene3D" id="3.20.19.10">
    <property type="entry name" value="Aconitase, domain 4"/>
    <property type="match status" value="1"/>
</dbReference>
<name>A0ABW1S851_9PROT</name>
<keyword evidence="13" id="KW-1185">Reference proteome</keyword>
<dbReference type="EMBL" id="JBHSSW010000005">
    <property type="protein sequence ID" value="MFC6197698.1"/>
    <property type="molecule type" value="Genomic_DNA"/>
</dbReference>
<evidence type="ECO:0000256" key="6">
    <source>
        <dbReference type="ARBA" id="ARBA00022430"/>
    </source>
</evidence>
<comment type="pathway">
    <text evidence="3 10">Amino-acid biosynthesis; L-leucine biosynthesis; L-leucine from 3-methyl-2-oxobutanoate: step 2/4.</text>
</comment>
<dbReference type="NCBIfam" id="TIGR00171">
    <property type="entry name" value="leuD"/>
    <property type="match status" value="1"/>
</dbReference>
<protein>
    <recommendedName>
        <fullName evidence="10">3-isopropylmalate dehydratase small subunit</fullName>
        <ecNumber evidence="10">4.2.1.33</ecNumber>
    </recommendedName>
    <alternativeName>
        <fullName evidence="10">Alpha-IPM isomerase</fullName>
        <shortName evidence="10">IPMI</shortName>
    </alternativeName>
    <alternativeName>
        <fullName evidence="10">Isopropylmalate isomerase</fullName>
    </alternativeName>
</protein>
<gene>
    <name evidence="10 12" type="primary">leuD</name>
    <name evidence="12" type="ORF">ACFQDM_06385</name>
</gene>
<evidence type="ECO:0000256" key="8">
    <source>
        <dbReference type="ARBA" id="ARBA00023239"/>
    </source>
</evidence>
<evidence type="ECO:0000259" key="11">
    <source>
        <dbReference type="Pfam" id="PF00694"/>
    </source>
</evidence>
<dbReference type="Pfam" id="PF00694">
    <property type="entry name" value="Aconitase_C"/>
    <property type="match status" value="1"/>
</dbReference>
<dbReference type="InterPro" id="IPR050075">
    <property type="entry name" value="LeuD"/>
</dbReference>
<keyword evidence="7 10" id="KW-0028">Amino-acid biosynthesis</keyword>
<dbReference type="PANTHER" id="PTHR43345:SF5">
    <property type="entry name" value="3-ISOPROPYLMALATE DEHYDRATASE SMALL SUBUNIT"/>
    <property type="match status" value="1"/>
</dbReference>
<dbReference type="InterPro" id="IPR000573">
    <property type="entry name" value="AconitaseA/IPMdHydase_ssu_swvl"/>
</dbReference>
<keyword evidence="9 10" id="KW-0100">Branched-chain amino acid biosynthesis</keyword>
<evidence type="ECO:0000256" key="9">
    <source>
        <dbReference type="ARBA" id="ARBA00023304"/>
    </source>
</evidence>
<organism evidence="12 13">
    <name type="scientific">Ponticaulis profundi</name>
    <dbReference type="NCBI Taxonomy" id="2665222"/>
    <lineage>
        <taxon>Bacteria</taxon>
        <taxon>Pseudomonadati</taxon>
        <taxon>Pseudomonadota</taxon>
        <taxon>Alphaproteobacteria</taxon>
        <taxon>Hyphomonadales</taxon>
        <taxon>Hyphomonadaceae</taxon>
        <taxon>Ponticaulis</taxon>
    </lineage>
</organism>
<evidence type="ECO:0000256" key="7">
    <source>
        <dbReference type="ARBA" id="ARBA00022605"/>
    </source>
</evidence>
<comment type="caution">
    <text evidence="12">The sequence shown here is derived from an EMBL/GenBank/DDBJ whole genome shotgun (WGS) entry which is preliminary data.</text>
</comment>
<dbReference type="EC" id="4.2.1.33" evidence="10"/>
<keyword evidence="8 10" id="KW-0456">Lyase</keyword>
<dbReference type="HAMAP" id="MF_01031">
    <property type="entry name" value="LeuD_type1"/>
    <property type="match status" value="1"/>
</dbReference>
<evidence type="ECO:0000256" key="3">
    <source>
        <dbReference type="ARBA" id="ARBA00004729"/>
    </source>
</evidence>
<evidence type="ECO:0000256" key="4">
    <source>
        <dbReference type="ARBA" id="ARBA00009845"/>
    </source>
</evidence>